<dbReference type="EMBL" id="FUWS01000008">
    <property type="protein sequence ID" value="SKA23346.1"/>
    <property type="molecule type" value="Genomic_DNA"/>
</dbReference>
<evidence type="ECO:0000256" key="1">
    <source>
        <dbReference type="SAM" id="Coils"/>
    </source>
</evidence>
<gene>
    <name evidence="4" type="ORF">SAMN02745673_03205</name>
</gene>
<dbReference type="InterPro" id="IPR056003">
    <property type="entry name" value="CT398_CC_hairpin"/>
</dbReference>
<dbReference type="Pfam" id="PF02591">
    <property type="entry name" value="Zn_ribbon_9"/>
    <property type="match status" value="1"/>
</dbReference>
<feature type="domain" description="C4-type zinc ribbon" evidence="2">
    <location>
        <begin position="205"/>
        <end position="239"/>
    </location>
</feature>
<dbReference type="PANTHER" id="PTHR39082">
    <property type="entry name" value="PHOSPHOLIPASE C-BETA-2-RELATED"/>
    <property type="match status" value="1"/>
</dbReference>
<feature type="coiled-coil region" evidence="1">
    <location>
        <begin position="37"/>
        <end position="71"/>
    </location>
</feature>
<protein>
    <submittedName>
        <fullName evidence="4">Uncharacterized protein</fullName>
    </submittedName>
</protein>
<dbReference type="AlphaFoldDB" id="A0A1T4S5F2"/>
<dbReference type="InterPro" id="IPR052376">
    <property type="entry name" value="Oxidative_Scav/Glycosyltrans"/>
</dbReference>
<feature type="domain" description="CT398-like coiled coil hairpin" evidence="3">
    <location>
        <begin position="14"/>
        <end position="193"/>
    </location>
</feature>
<dbReference type="PANTHER" id="PTHR39082:SF1">
    <property type="entry name" value="SCAVENGER RECEPTOR CLASS A MEMBER 3"/>
    <property type="match status" value="1"/>
</dbReference>
<evidence type="ECO:0000259" key="2">
    <source>
        <dbReference type="Pfam" id="PF02591"/>
    </source>
</evidence>
<accession>A0A1T4S5F2</accession>
<dbReference type="RefSeq" id="WP_078762484.1">
    <property type="nucleotide sequence ID" value="NZ_FUWS01000008.1"/>
</dbReference>
<name>A0A1T4S5F2_9ACTN</name>
<sequence length="247" mass="27903">MKAEPSDQKRLLDLQEIDTELDRLAHRARNIPEVAEIRRLDGELDELRNALAAAETALGDLDREQRKAEADVDQVRVRAERDTERLNAGRVGSPKELERLQSEIASLQRRQGELEEIVLDVMERRETAQARVVELRGRLEALTEERTAAEERRFMAASGIRDEEAATAERRARVAAEIPDDLLALYTRLREQHNGVGAAALRYGRCEGCKLALSTAELNEIRAALSDEVLRCEECRRILVRTTDSGL</sequence>
<keyword evidence="1" id="KW-0175">Coiled coil</keyword>
<dbReference type="Gene3D" id="1.10.287.1490">
    <property type="match status" value="1"/>
</dbReference>
<organism evidence="4 5">
    <name type="scientific">Marinactinospora thermotolerans DSM 45154</name>
    <dbReference type="NCBI Taxonomy" id="1122192"/>
    <lineage>
        <taxon>Bacteria</taxon>
        <taxon>Bacillati</taxon>
        <taxon>Actinomycetota</taxon>
        <taxon>Actinomycetes</taxon>
        <taxon>Streptosporangiales</taxon>
        <taxon>Nocardiopsidaceae</taxon>
        <taxon>Marinactinospora</taxon>
    </lineage>
</organism>
<dbReference type="STRING" id="1122192.SAMN02745673_03205"/>
<proteinExistence type="predicted"/>
<dbReference type="InterPro" id="IPR003743">
    <property type="entry name" value="Zf-RING_7"/>
</dbReference>
<feature type="coiled-coil region" evidence="1">
    <location>
        <begin position="97"/>
        <end position="152"/>
    </location>
</feature>
<evidence type="ECO:0000259" key="3">
    <source>
        <dbReference type="Pfam" id="PF24481"/>
    </source>
</evidence>
<dbReference type="OrthoDB" id="9784388at2"/>
<evidence type="ECO:0000313" key="5">
    <source>
        <dbReference type="Proteomes" id="UP000190637"/>
    </source>
</evidence>
<keyword evidence="5" id="KW-1185">Reference proteome</keyword>
<reference evidence="4 5" key="1">
    <citation type="submission" date="2017-02" db="EMBL/GenBank/DDBJ databases">
        <authorList>
            <person name="Peterson S.W."/>
        </authorList>
    </citation>
    <scope>NUCLEOTIDE SEQUENCE [LARGE SCALE GENOMIC DNA]</scope>
    <source>
        <strain evidence="4 5">DSM 45154</strain>
    </source>
</reference>
<dbReference type="Pfam" id="PF24481">
    <property type="entry name" value="CT398_CC"/>
    <property type="match status" value="1"/>
</dbReference>
<evidence type="ECO:0000313" key="4">
    <source>
        <dbReference type="EMBL" id="SKA23346.1"/>
    </source>
</evidence>
<dbReference type="Proteomes" id="UP000190637">
    <property type="component" value="Unassembled WGS sequence"/>
</dbReference>